<gene>
    <name evidence="2" type="ORF">METZ01_LOCUS199827</name>
</gene>
<keyword evidence="1" id="KW-0812">Transmembrane</keyword>
<dbReference type="SUPFAM" id="SSF48452">
    <property type="entry name" value="TPR-like"/>
    <property type="match status" value="1"/>
</dbReference>
<proteinExistence type="predicted"/>
<sequence>MAQEGSKNTVDVESDSFREFVLSVGAFAKRHAKNLTIAATIIIVGIVGFALRQQQIQSKKAEASVKLTEAFETFNEAENNWLDSDNANADQLQVAEAAFREIFQIYKGSAADQARYNFAKIKYYRGEYDVARSKFEEIFNEKSESSVLSLYLALYAKIAIGNCHEQQNQYAKAIETYEVLISSIDLGTNMPFRNHIIELARLSCARCQEKLGQYEEASETYKSLIAKFEENLGKAIEDKSATLVESAESLLNSLPASDRPSVINLGVSAAYYDTFVAYQKKLHKYKIDKDLKGGLAPSTRKRFRKFEKESNTFVEDFKQARENEREGRISTALYYYDQAVGLSFAPSRSIYEKALFKSNKFQYSKN</sequence>
<organism evidence="2">
    <name type="scientific">marine metagenome</name>
    <dbReference type="NCBI Taxonomy" id="408172"/>
    <lineage>
        <taxon>unclassified sequences</taxon>
        <taxon>metagenomes</taxon>
        <taxon>ecological metagenomes</taxon>
    </lineage>
</organism>
<evidence type="ECO:0000256" key="1">
    <source>
        <dbReference type="SAM" id="Phobius"/>
    </source>
</evidence>
<dbReference type="AlphaFoldDB" id="A0A382EAH1"/>
<feature type="transmembrane region" description="Helical" evidence="1">
    <location>
        <begin position="32"/>
        <end position="51"/>
    </location>
</feature>
<keyword evidence="1" id="KW-1133">Transmembrane helix</keyword>
<dbReference type="Gene3D" id="1.25.40.10">
    <property type="entry name" value="Tetratricopeptide repeat domain"/>
    <property type="match status" value="1"/>
</dbReference>
<keyword evidence="1" id="KW-0472">Membrane</keyword>
<evidence type="ECO:0008006" key="3">
    <source>
        <dbReference type="Google" id="ProtNLM"/>
    </source>
</evidence>
<accession>A0A382EAH1</accession>
<protein>
    <recommendedName>
        <fullName evidence="3">Tetratricopeptide repeat-like domain-containing protein</fullName>
    </recommendedName>
</protein>
<name>A0A382EAH1_9ZZZZ</name>
<reference evidence="2" key="1">
    <citation type="submission" date="2018-05" db="EMBL/GenBank/DDBJ databases">
        <authorList>
            <person name="Lanie J.A."/>
            <person name="Ng W.-L."/>
            <person name="Kazmierczak K.M."/>
            <person name="Andrzejewski T.M."/>
            <person name="Davidsen T.M."/>
            <person name="Wayne K.J."/>
            <person name="Tettelin H."/>
            <person name="Glass J.I."/>
            <person name="Rusch D."/>
            <person name="Podicherti R."/>
            <person name="Tsui H.-C.T."/>
            <person name="Winkler M.E."/>
        </authorList>
    </citation>
    <scope>NUCLEOTIDE SEQUENCE</scope>
</reference>
<dbReference type="Pfam" id="PF13174">
    <property type="entry name" value="TPR_6"/>
    <property type="match status" value="2"/>
</dbReference>
<dbReference type="InterPro" id="IPR019734">
    <property type="entry name" value="TPR_rpt"/>
</dbReference>
<dbReference type="EMBL" id="UINC01043229">
    <property type="protein sequence ID" value="SVB46973.1"/>
    <property type="molecule type" value="Genomic_DNA"/>
</dbReference>
<evidence type="ECO:0000313" key="2">
    <source>
        <dbReference type="EMBL" id="SVB46973.1"/>
    </source>
</evidence>
<dbReference type="InterPro" id="IPR011990">
    <property type="entry name" value="TPR-like_helical_dom_sf"/>
</dbReference>